<comment type="caution">
    <text evidence="1">The sequence shown here is derived from an EMBL/GenBank/DDBJ whole genome shotgun (WGS) entry which is preliminary data.</text>
</comment>
<protein>
    <submittedName>
        <fullName evidence="1">Uncharacterized protein</fullName>
    </submittedName>
</protein>
<dbReference type="EMBL" id="BAAATE010000010">
    <property type="protein sequence ID" value="GAA2665076.1"/>
    <property type="molecule type" value="Genomic_DNA"/>
</dbReference>
<evidence type="ECO:0000313" key="1">
    <source>
        <dbReference type="EMBL" id="GAA2665076.1"/>
    </source>
</evidence>
<sequence>MTLRIKRAAPAKSSFSQGNSNCVYVGTRGVGPWVYIWESENGPGTSHGIDWRVMESWLDDVANDRYEPTRLDGDRLMVHIVTDEDGRNWLDRPHGWRPARFETTQENWEAFVAGVKRKEFSRFIREAQDNEEASLKRMAAYKKARQVA</sequence>
<accession>A0ABN3S0J7</accession>
<reference evidence="1 2" key="1">
    <citation type="journal article" date="2019" name="Int. J. Syst. Evol. Microbiol.">
        <title>The Global Catalogue of Microorganisms (GCM) 10K type strain sequencing project: providing services to taxonomists for standard genome sequencing and annotation.</title>
        <authorList>
            <consortium name="The Broad Institute Genomics Platform"/>
            <consortium name="The Broad Institute Genome Sequencing Center for Infectious Disease"/>
            <person name="Wu L."/>
            <person name="Ma J."/>
        </authorList>
    </citation>
    <scope>NUCLEOTIDE SEQUENCE [LARGE SCALE GENOMIC DNA]</scope>
    <source>
        <strain evidence="1 2">JCM 6835</strain>
    </source>
</reference>
<name>A0ABN3S0J7_9ACTN</name>
<gene>
    <name evidence="1" type="ORF">GCM10010412_041060</name>
</gene>
<dbReference type="RefSeq" id="WP_346148599.1">
    <property type="nucleotide sequence ID" value="NZ_BAAATE010000010.1"/>
</dbReference>
<proteinExistence type="predicted"/>
<dbReference type="Proteomes" id="UP001501666">
    <property type="component" value="Unassembled WGS sequence"/>
</dbReference>
<organism evidence="1 2">
    <name type="scientific">Nonomuraea recticatena</name>
    <dbReference type="NCBI Taxonomy" id="46178"/>
    <lineage>
        <taxon>Bacteria</taxon>
        <taxon>Bacillati</taxon>
        <taxon>Actinomycetota</taxon>
        <taxon>Actinomycetes</taxon>
        <taxon>Streptosporangiales</taxon>
        <taxon>Streptosporangiaceae</taxon>
        <taxon>Nonomuraea</taxon>
    </lineage>
</organism>
<evidence type="ECO:0000313" key="2">
    <source>
        <dbReference type="Proteomes" id="UP001501666"/>
    </source>
</evidence>
<keyword evidence="2" id="KW-1185">Reference proteome</keyword>